<accession>A0A6J5WT95</accession>
<feature type="chain" id="PRO_5027069766" evidence="1">
    <location>
        <begin position="26"/>
        <end position="93"/>
    </location>
</feature>
<evidence type="ECO:0000313" key="3">
    <source>
        <dbReference type="Proteomes" id="UP000507245"/>
    </source>
</evidence>
<reference evidence="3" key="1">
    <citation type="journal article" date="2020" name="Genome Biol.">
        <title>Gamete binning: chromosome-level and haplotype-resolved genome assembly enabled by high-throughput single-cell sequencing of gamete genomes.</title>
        <authorList>
            <person name="Campoy J.A."/>
            <person name="Sun H."/>
            <person name="Goel M."/>
            <person name="Jiao W.-B."/>
            <person name="Folz-Donahue K."/>
            <person name="Wang N."/>
            <person name="Rubio M."/>
            <person name="Liu C."/>
            <person name="Kukat C."/>
            <person name="Ruiz D."/>
            <person name="Huettel B."/>
            <person name="Schneeberger K."/>
        </authorList>
    </citation>
    <scope>NUCLEOTIDE SEQUENCE [LARGE SCALE GENOMIC DNA]</scope>
    <source>
        <strain evidence="3">cv. Rojo Pasion</strain>
    </source>
</reference>
<evidence type="ECO:0000313" key="2">
    <source>
        <dbReference type="EMBL" id="CAB4303327.1"/>
    </source>
</evidence>
<protein>
    <submittedName>
        <fullName evidence="2">Uncharacterized protein</fullName>
    </submittedName>
</protein>
<gene>
    <name evidence="2" type="ORF">ORAREDHAP_LOCUS19428</name>
</gene>
<sequence>MMQFKGSNLKLLRLKLFMAWKLIWMLYPETEKDWKFMPSSPKPLLLAHLFWPAPGPMSCDWTSFQHEEKMKRNQQDSLTQVGYLVPPLFTLLM</sequence>
<proteinExistence type="predicted"/>
<name>A0A6J5WT95_PRUAR</name>
<feature type="signal peptide" evidence="1">
    <location>
        <begin position="1"/>
        <end position="25"/>
    </location>
</feature>
<dbReference type="Proteomes" id="UP000507245">
    <property type="component" value="Unassembled WGS sequence"/>
</dbReference>
<dbReference type="AlphaFoldDB" id="A0A6J5WT95"/>
<keyword evidence="1" id="KW-0732">Signal</keyword>
<organism evidence="2 3">
    <name type="scientific">Prunus armeniaca</name>
    <name type="common">Apricot</name>
    <name type="synonym">Armeniaca vulgaris</name>
    <dbReference type="NCBI Taxonomy" id="36596"/>
    <lineage>
        <taxon>Eukaryota</taxon>
        <taxon>Viridiplantae</taxon>
        <taxon>Streptophyta</taxon>
        <taxon>Embryophyta</taxon>
        <taxon>Tracheophyta</taxon>
        <taxon>Spermatophyta</taxon>
        <taxon>Magnoliopsida</taxon>
        <taxon>eudicotyledons</taxon>
        <taxon>Gunneridae</taxon>
        <taxon>Pentapetalae</taxon>
        <taxon>rosids</taxon>
        <taxon>fabids</taxon>
        <taxon>Rosales</taxon>
        <taxon>Rosaceae</taxon>
        <taxon>Amygdaloideae</taxon>
        <taxon>Amygdaleae</taxon>
        <taxon>Prunus</taxon>
    </lineage>
</organism>
<keyword evidence="3" id="KW-1185">Reference proteome</keyword>
<dbReference type="EMBL" id="CAEKKB010000003">
    <property type="protein sequence ID" value="CAB4303327.1"/>
    <property type="molecule type" value="Genomic_DNA"/>
</dbReference>
<evidence type="ECO:0000256" key="1">
    <source>
        <dbReference type="SAM" id="SignalP"/>
    </source>
</evidence>